<feature type="region of interest" description="Disordered" evidence="2">
    <location>
        <begin position="29"/>
        <end position="68"/>
    </location>
</feature>
<proteinExistence type="inferred from homology"/>
<dbReference type="STRING" id="37653.A0A0L8H8L4"/>
<dbReference type="InterPro" id="IPR051043">
    <property type="entry name" value="Sulfatase_Mod_Factor_Kinase"/>
</dbReference>
<feature type="compositionally biased region" description="Polar residues" evidence="2">
    <location>
        <begin position="34"/>
        <end position="46"/>
    </location>
</feature>
<comment type="similarity">
    <text evidence="1">Belongs to the sulfatase-modifying factor family.</text>
</comment>
<dbReference type="Gene3D" id="3.90.1580.10">
    <property type="entry name" value="paralog of FGE (formylglycine-generating enzyme)"/>
    <property type="match status" value="1"/>
</dbReference>
<dbReference type="OrthoDB" id="659at2759"/>
<dbReference type="AlphaFoldDB" id="A0A0L8H8L4"/>
<evidence type="ECO:0000256" key="3">
    <source>
        <dbReference type="SAM" id="SignalP"/>
    </source>
</evidence>
<dbReference type="PANTHER" id="PTHR23150:SF19">
    <property type="entry name" value="FORMYLGLYCINE-GENERATING ENZYME"/>
    <property type="match status" value="1"/>
</dbReference>
<dbReference type="GO" id="GO:0005783">
    <property type="term" value="C:endoplasmic reticulum"/>
    <property type="evidence" value="ECO:0007669"/>
    <property type="project" value="TreeGrafter"/>
</dbReference>
<keyword evidence="3" id="KW-0732">Signal</keyword>
<dbReference type="GO" id="GO:0120147">
    <property type="term" value="F:formylglycine-generating oxidase activity"/>
    <property type="evidence" value="ECO:0007669"/>
    <property type="project" value="TreeGrafter"/>
</dbReference>
<accession>A0A0L8H8L4</accession>
<dbReference type="EMBL" id="KQ418859">
    <property type="protein sequence ID" value="KOF85547.1"/>
    <property type="molecule type" value="Genomic_DNA"/>
</dbReference>
<dbReference type="PANTHER" id="PTHR23150">
    <property type="entry name" value="SULFATASE MODIFYING FACTOR 1, 2"/>
    <property type="match status" value="1"/>
</dbReference>
<feature type="chain" id="PRO_5005583617" description="Sulfatase-modifying factor enzyme-like domain-containing protein" evidence="3">
    <location>
        <begin position="26"/>
        <end position="356"/>
    </location>
</feature>
<dbReference type="InterPro" id="IPR016187">
    <property type="entry name" value="CTDL_fold"/>
</dbReference>
<reference evidence="5" key="1">
    <citation type="submission" date="2015-07" db="EMBL/GenBank/DDBJ databases">
        <title>MeaNS - Measles Nucleotide Surveillance Program.</title>
        <authorList>
            <person name="Tran T."/>
            <person name="Druce J."/>
        </authorList>
    </citation>
    <scope>NUCLEOTIDE SEQUENCE</scope>
    <source>
        <strain evidence="5">UCB-OBI-ISO-001</strain>
        <tissue evidence="5">Gonad</tissue>
    </source>
</reference>
<feature type="domain" description="Sulfatase-modifying factor enzyme-like" evidence="4">
    <location>
        <begin position="69"/>
        <end position="347"/>
    </location>
</feature>
<evidence type="ECO:0000256" key="2">
    <source>
        <dbReference type="SAM" id="MobiDB-lite"/>
    </source>
</evidence>
<dbReference type="InterPro" id="IPR005532">
    <property type="entry name" value="SUMF_dom"/>
</dbReference>
<dbReference type="SUPFAM" id="SSF56436">
    <property type="entry name" value="C-type lectin-like"/>
    <property type="match status" value="1"/>
</dbReference>
<dbReference type="InterPro" id="IPR042095">
    <property type="entry name" value="SUMF_sf"/>
</dbReference>
<feature type="signal peptide" evidence="3">
    <location>
        <begin position="1"/>
        <end position="25"/>
    </location>
</feature>
<name>A0A0L8H8L4_OCTBM</name>
<evidence type="ECO:0000259" key="4">
    <source>
        <dbReference type="Pfam" id="PF03781"/>
    </source>
</evidence>
<evidence type="ECO:0000256" key="1">
    <source>
        <dbReference type="ARBA" id="ARBA00005310"/>
    </source>
</evidence>
<dbReference type="OMA" id="RQNVYDL"/>
<evidence type="ECO:0000313" key="5">
    <source>
        <dbReference type="EMBL" id="KOF85547.1"/>
    </source>
</evidence>
<protein>
    <recommendedName>
        <fullName evidence="4">Sulfatase-modifying factor enzyme-like domain-containing protein</fullName>
    </recommendedName>
</protein>
<gene>
    <name evidence="5" type="ORF">OCBIM_22020134mg</name>
</gene>
<dbReference type="KEGG" id="obi:106872187"/>
<feature type="compositionally biased region" description="Polar residues" evidence="2">
    <location>
        <begin position="53"/>
        <end position="68"/>
    </location>
</feature>
<organism evidence="5">
    <name type="scientific">Octopus bimaculoides</name>
    <name type="common">California two-spotted octopus</name>
    <dbReference type="NCBI Taxonomy" id="37653"/>
    <lineage>
        <taxon>Eukaryota</taxon>
        <taxon>Metazoa</taxon>
        <taxon>Spiralia</taxon>
        <taxon>Lophotrochozoa</taxon>
        <taxon>Mollusca</taxon>
        <taxon>Cephalopoda</taxon>
        <taxon>Coleoidea</taxon>
        <taxon>Octopodiformes</taxon>
        <taxon>Octopoda</taxon>
        <taxon>Incirrata</taxon>
        <taxon>Octopodidae</taxon>
        <taxon>Octopus</taxon>
    </lineage>
</organism>
<dbReference type="Pfam" id="PF03781">
    <property type="entry name" value="FGE-sulfatase"/>
    <property type="match status" value="1"/>
</dbReference>
<sequence length="356" mass="40116">MPNYSIPRLVSLFILACLVINITKGDVPEKPSCGCSTSRGQCGQETNSEENSKYSSEANTPSSSIPHTNEMSFIPAGKFLMGTNRPVFVADGEGPEREIEIKSFYMDIHEVSNAEFEKFVIATGYVTEAEKFGNSFVMENYLSKATLKNVTQAVTAAPWWVSVNGAFWRAPEGNDSSIKDRMNHPVLHVSWNDAVKYCKWAGKRLPTEAEWEYACRGGLKQRKFPWGNKENPENKHWMNIWHGEFPKKNTGDDGFLGTAPVDEFPTQNKFKLKNIIGNVWEWTQDWWDIHHSKEFAKNPKGPSKGTSRVKKGGSFLCHKDYCYRYRCAARSENTPDSSASNLGFRCATSKLPAMPP</sequence>